<feature type="region of interest" description="Disordered" evidence="1">
    <location>
        <begin position="333"/>
        <end position="367"/>
    </location>
</feature>
<evidence type="ECO:0000313" key="2">
    <source>
        <dbReference type="EMBL" id="OMJ15829.1"/>
    </source>
</evidence>
<name>A0A1R1XMK4_9FUNG</name>
<sequence>MFSCYSYLGFDMFGFKYTLGSMIDMKNRNIIELETRSFNLLFKSFNSVANLIDSDPKAIINIVQIISEFELGSENNRFVESIYESSDNFGLDQSNNKDQLHSDRLHLFASTLMRWYYIMKKEYSVSPDFQTYNLVLMCLVKLSQPLYAMDVYRDMKESLKSDQSTIYHIFSKNETLLLNLIEMFYSKNSPEFVLEIWRDLVQFGLEIDPLSIAIMLKACDKLGYKETIKNNMASLLPISYSDSSNKNNHAKSDSFDQNQVISGLHQIYIASDSFISSWAKSVDNRVMNLYLVLMIKYNMINEIMPTLEAWKLVNSPSPNSSLDIHNNTISSEDADSSFSTSPLAKNHSETHGKTSRLHNSQVSSQVEKNSPSISDQIYFLNEQMVEGLFKLLSTKSVVEKSNGDSKKVLAQLGKFIEIFYPNSLPV</sequence>
<dbReference type="EMBL" id="LSSM01004109">
    <property type="protein sequence ID" value="OMJ15829.1"/>
    <property type="molecule type" value="Genomic_DNA"/>
</dbReference>
<evidence type="ECO:0000313" key="3">
    <source>
        <dbReference type="Proteomes" id="UP000187429"/>
    </source>
</evidence>
<evidence type="ECO:0000256" key="1">
    <source>
        <dbReference type="SAM" id="MobiDB-lite"/>
    </source>
</evidence>
<dbReference type="OrthoDB" id="407658at2759"/>
<feature type="compositionally biased region" description="Polar residues" evidence="1">
    <location>
        <begin position="357"/>
        <end position="367"/>
    </location>
</feature>
<accession>A0A1R1XMK4</accession>
<organism evidence="2 3">
    <name type="scientific">Smittium culicis</name>
    <dbReference type="NCBI Taxonomy" id="133412"/>
    <lineage>
        <taxon>Eukaryota</taxon>
        <taxon>Fungi</taxon>
        <taxon>Fungi incertae sedis</taxon>
        <taxon>Zoopagomycota</taxon>
        <taxon>Kickxellomycotina</taxon>
        <taxon>Harpellomycetes</taxon>
        <taxon>Harpellales</taxon>
        <taxon>Legeriomycetaceae</taxon>
        <taxon>Smittium</taxon>
    </lineage>
</organism>
<dbReference type="InterPro" id="IPR011990">
    <property type="entry name" value="TPR-like_helical_dom_sf"/>
</dbReference>
<proteinExistence type="predicted"/>
<gene>
    <name evidence="2" type="ORF">AYI69_g8059</name>
</gene>
<dbReference type="AlphaFoldDB" id="A0A1R1XMK4"/>
<protein>
    <submittedName>
        <fullName evidence="2">Uncharacterized protein</fullName>
    </submittedName>
</protein>
<comment type="caution">
    <text evidence="2">The sequence shown here is derived from an EMBL/GenBank/DDBJ whole genome shotgun (WGS) entry which is preliminary data.</text>
</comment>
<keyword evidence="3" id="KW-1185">Reference proteome</keyword>
<dbReference type="Gene3D" id="1.25.40.10">
    <property type="entry name" value="Tetratricopeptide repeat domain"/>
    <property type="match status" value="1"/>
</dbReference>
<dbReference type="Proteomes" id="UP000187429">
    <property type="component" value="Unassembled WGS sequence"/>
</dbReference>
<reference evidence="3" key="1">
    <citation type="submission" date="2017-01" db="EMBL/GenBank/DDBJ databases">
        <authorList>
            <person name="Wang Y."/>
            <person name="White M."/>
            <person name="Kvist S."/>
            <person name="Moncalvo J.-M."/>
        </authorList>
    </citation>
    <scope>NUCLEOTIDE SEQUENCE [LARGE SCALE GENOMIC DNA]</scope>
    <source>
        <strain evidence="3">ID-206-W2</strain>
    </source>
</reference>